<dbReference type="GO" id="GO:0003677">
    <property type="term" value="F:DNA binding"/>
    <property type="evidence" value="ECO:0007669"/>
    <property type="project" value="UniProtKB-UniRule"/>
</dbReference>
<dbReference type="InterPro" id="IPR011263">
    <property type="entry name" value="DNA-dir_RNA_pol_RpoA/D/Rpb3"/>
</dbReference>
<dbReference type="EMBL" id="PNHC01000001">
    <property type="protein sequence ID" value="PMC70912.1"/>
    <property type="molecule type" value="Genomic_DNA"/>
</dbReference>
<evidence type="ECO:0000256" key="5">
    <source>
        <dbReference type="ARBA" id="ARBA00022679"/>
    </source>
</evidence>
<evidence type="ECO:0000256" key="2">
    <source>
        <dbReference type="ARBA" id="ARBA00012418"/>
    </source>
</evidence>
<dbReference type="InterPro" id="IPR011262">
    <property type="entry name" value="DNA-dir_RNA_pol_insert"/>
</dbReference>
<evidence type="ECO:0000256" key="9">
    <source>
        <dbReference type="ARBA" id="ARBA00033070"/>
    </source>
</evidence>
<dbReference type="SMART" id="SM00662">
    <property type="entry name" value="RPOLD"/>
    <property type="match status" value="1"/>
</dbReference>
<dbReference type="NCBIfam" id="NF003513">
    <property type="entry name" value="PRK05182.1-2"/>
    <property type="match status" value="1"/>
</dbReference>
<dbReference type="NCBIfam" id="TIGR02027">
    <property type="entry name" value="rpoA"/>
    <property type="match status" value="1"/>
</dbReference>
<dbReference type="Gene3D" id="1.10.150.20">
    <property type="entry name" value="5' to 3' exonuclease, C-terminal subdomain"/>
    <property type="match status" value="1"/>
</dbReference>
<dbReference type="eggNOG" id="COG0202">
    <property type="taxonomic scope" value="Bacteria"/>
</dbReference>
<proteinExistence type="inferred from homology"/>
<evidence type="ECO:0000256" key="10">
    <source>
        <dbReference type="ARBA" id="ARBA00048552"/>
    </source>
</evidence>
<dbReference type="GO" id="GO:0046983">
    <property type="term" value="F:protein dimerization activity"/>
    <property type="evidence" value="ECO:0007669"/>
    <property type="project" value="InterPro"/>
</dbReference>
<feature type="region of interest" description="Alpha C-terminal domain (alpha-CTD)" evidence="11">
    <location>
        <begin position="269"/>
        <end position="342"/>
    </location>
</feature>
<keyword evidence="4 11" id="KW-0240">DNA-directed RNA polymerase</keyword>
<comment type="subunit">
    <text evidence="11">Homodimer. The RNAP catalytic core consists of 2 alpha, 1 beta, 1 beta' and 1 omega subunit. When a sigma factor is associated with the core the holoenzyme is formed, which can initiate transcription.</text>
</comment>
<keyword evidence="7 11" id="KW-0804">Transcription</keyword>
<dbReference type="InterPro" id="IPR011773">
    <property type="entry name" value="DNA-dir_RpoA"/>
</dbReference>
<evidence type="ECO:0000259" key="12">
    <source>
        <dbReference type="SMART" id="SM00662"/>
    </source>
</evidence>
<dbReference type="InterPro" id="IPR011260">
    <property type="entry name" value="RNAP_asu_C"/>
</dbReference>
<dbReference type="STRING" id="1408287.GCA_000493815_01194"/>
<evidence type="ECO:0000313" key="16">
    <source>
        <dbReference type="Proteomes" id="UP000235733"/>
    </source>
</evidence>
<dbReference type="SUPFAM" id="SSF47789">
    <property type="entry name" value="C-terminal domain of RNA polymerase alpha subunit"/>
    <property type="match status" value="1"/>
</dbReference>
<comment type="function">
    <text evidence="11">DNA-dependent RNA polymerase catalyzes the transcription of DNA into RNA using the four ribonucleoside triphosphates as substrates.</text>
</comment>
<dbReference type="Pfam" id="PF03118">
    <property type="entry name" value="RNA_pol_A_CTD"/>
    <property type="match status" value="1"/>
</dbReference>
<comment type="domain">
    <text evidence="11">The N-terminal domain is essential for RNAP assembly and basal transcription, whereas the C-terminal domain is involved in interaction with transcriptional regulators and with upstream promoter elements.</text>
</comment>
<dbReference type="InterPro" id="IPR036643">
    <property type="entry name" value="RNApol_insert_sf"/>
</dbReference>
<dbReference type="Proteomes" id="UP000235733">
    <property type="component" value="Unassembled WGS sequence"/>
</dbReference>
<evidence type="ECO:0000256" key="11">
    <source>
        <dbReference type="HAMAP-Rule" id="MF_00059"/>
    </source>
</evidence>
<reference evidence="15" key="1">
    <citation type="submission" date="2016-01" db="EMBL/GenBank/DDBJ databases">
        <authorList>
            <person name="Mitreva M."/>
            <person name="Pepin K.H."/>
            <person name="Mihindukulasuriya K.A."/>
            <person name="Fulton R."/>
            <person name="Fronick C."/>
            <person name="O'Laughlin M."/>
            <person name="Miner T."/>
            <person name="Herter B."/>
            <person name="Rosa B.A."/>
            <person name="Cordes M."/>
            <person name="Tomlinson C."/>
            <person name="Wollam A."/>
            <person name="Palsikar V.B."/>
            <person name="Mardis E.R."/>
            <person name="Wilson R.K."/>
        </authorList>
    </citation>
    <scope>NUCLEOTIDE SEQUENCE [LARGE SCALE GENOMIC DNA]</scope>
    <source>
        <strain evidence="15">MJR7757B</strain>
    </source>
</reference>
<name>A0A133P8Z9_FUSNU</name>
<dbReference type="CDD" id="cd06928">
    <property type="entry name" value="RNAP_alpha_NTD"/>
    <property type="match status" value="1"/>
</dbReference>
<keyword evidence="5 11" id="KW-0808">Transferase</keyword>
<dbReference type="AlphaFoldDB" id="A0A133P8Z9"/>
<dbReference type="FunFam" id="2.170.120.12:FF:000001">
    <property type="entry name" value="DNA-directed RNA polymerase subunit alpha"/>
    <property type="match status" value="1"/>
</dbReference>
<dbReference type="HAMAP" id="MF_00059">
    <property type="entry name" value="RNApol_bact_RpoA"/>
    <property type="match status" value="1"/>
</dbReference>
<dbReference type="EC" id="2.7.7.6" evidence="2 11"/>
<feature type="domain" description="DNA-directed RNA polymerase RpoA/D/Rpb3-type" evidence="12">
    <location>
        <begin position="38"/>
        <end position="245"/>
    </location>
</feature>
<evidence type="ECO:0000313" key="15">
    <source>
        <dbReference type="Proteomes" id="UP000070401"/>
    </source>
</evidence>
<comment type="similarity">
    <text evidence="1 11">Belongs to the RNA polymerase alpha chain family.</text>
</comment>
<dbReference type="PATRIC" id="fig|851.8.peg.388"/>
<dbReference type="Proteomes" id="UP000070401">
    <property type="component" value="Unassembled WGS sequence"/>
</dbReference>
<dbReference type="GO" id="GO:0003899">
    <property type="term" value="F:DNA-directed RNA polymerase activity"/>
    <property type="evidence" value="ECO:0007669"/>
    <property type="project" value="UniProtKB-UniRule"/>
</dbReference>
<dbReference type="GO" id="GO:0006351">
    <property type="term" value="P:DNA-templated transcription"/>
    <property type="evidence" value="ECO:0007669"/>
    <property type="project" value="UniProtKB-UniRule"/>
</dbReference>
<reference evidence="14 16" key="3">
    <citation type="submission" date="2017-09" db="EMBL/GenBank/DDBJ databases">
        <title>Bacterial strain isolated from the female urinary microbiota.</title>
        <authorList>
            <person name="Thomas-White K."/>
            <person name="Kumar N."/>
            <person name="Forster S."/>
            <person name="Putonti C."/>
            <person name="Lawley T."/>
            <person name="Wolfe A.J."/>
        </authorList>
    </citation>
    <scope>NUCLEOTIDE SEQUENCE [LARGE SCALE GENOMIC DNA]</scope>
    <source>
        <strain evidence="14 16">UMB0249</strain>
    </source>
</reference>
<dbReference type="EMBL" id="LRPY01000036">
    <property type="protein sequence ID" value="KXA24940.1"/>
    <property type="molecule type" value="Genomic_DNA"/>
</dbReference>
<comment type="caution">
    <text evidence="13">The sequence shown here is derived from an EMBL/GenBank/DDBJ whole genome shotgun (WGS) entry which is preliminary data.</text>
</comment>
<comment type="catalytic activity">
    <reaction evidence="10 11">
        <text>RNA(n) + a ribonucleoside 5'-triphosphate = RNA(n+1) + diphosphate</text>
        <dbReference type="Rhea" id="RHEA:21248"/>
        <dbReference type="Rhea" id="RHEA-COMP:14527"/>
        <dbReference type="Rhea" id="RHEA-COMP:17342"/>
        <dbReference type="ChEBI" id="CHEBI:33019"/>
        <dbReference type="ChEBI" id="CHEBI:61557"/>
        <dbReference type="ChEBI" id="CHEBI:140395"/>
        <dbReference type="EC" id="2.7.7.6"/>
    </reaction>
</comment>
<dbReference type="Gene3D" id="2.170.120.12">
    <property type="entry name" value="DNA-directed RNA polymerase, insert domain"/>
    <property type="match status" value="1"/>
</dbReference>
<protein>
    <recommendedName>
        <fullName evidence="3 11">DNA-directed RNA polymerase subunit alpha</fullName>
        <shortName evidence="11">RNAP subunit alpha</shortName>
        <ecNumber evidence="2 11">2.7.7.6</ecNumber>
    </recommendedName>
    <alternativeName>
        <fullName evidence="9 11">RNA polymerase subunit alpha</fullName>
    </alternativeName>
    <alternativeName>
        <fullName evidence="8 11">Transcriptase subunit alpha</fullName>
    </alternativeName>
</protein>
<dbReference type="Pfam" id="PF01000">
    <property type="entry name" value="RNA_pol_A_bac"/>
    <property type="match status" value="1"/>
</dbReference>
<dbReference type="SUPFAM" id="SSF56553">
    <property type="entry name" value="Insert subdomain of RNA polymerase alpha subunit"/>
    <property type="match status" value="1"/>
</dbReference>
<dbReference type="Gene3D" id="3.30.1360.10">
    <property type="entry name" value="RNA polymerase, RBP11-like subunit"/>
    <property type="match status" value="1"/>
</dbReference>
<dbReference type="GO" id="GO:0005737">
    <property type="term" value="C:cytoplasm"/>
    <property type="evidence" value="ECO:0007669"/>
    <property type="project" value="UniProtKB-ARBA"/>
</dbReference>
<dbReference type="Pfam" id="PF01193">
    <property type="entry name" value="RNA_pol_L"/>
    <property type="match status" value="1"/>
</dbReference>
<evidence type="ECO:0000313" key="13">
    <source>
        <dbReference type="EMBL" id="KXA24940.1"/>
    </source>
</evidence>
<keyword evidence="6 11" id="KW-0548">Nucleotidyltransferase</keyword>
<organism evidence="13 15">
    <name type="scientific">Fusobacterium nucleatum</name>
    <dbReference type="NCBI Taxonomy" id="851"/>
    <lineage>
        <taxon>Bacteria</taxon>
        <taxon>Fusobacteriati</taxon>
        <taxon>Fusobacteriota</taxon>
        <taxon>Fusobacteriia</taxon>
        <taxon>Fusobacteriales</taxon>
        <taxon>Fusobacteriaceae</taxon>
        <taxon>Fusobacterium</taxon>
    </lineage>
</organism>
<dbReference type="GO" id="GO:0000428">
    <property type="term" value="C:DNA-directed RNA polymerase complex"/>
    <property type="evidence" value="ECO:0007669"/>
    <property type="project" value="UniProtKB-KW"/>
</dbReference>
<evidence type="ECO:0000313" key="14">
    <source>
        <dbReference type="EMBL" id="PMC70912.1"/>
    </source>
</evidence>
<evidence type="ECO:0000256" key="6">
    <source>
        <dbReference type="ARBA" id="ARBA00022695"/>
    </source>
</evidence>
<evidence type="ECO:0000256" key="7">
    <source>
        <dbReference type="ARBA" id="ARBA00023163"/>
    </source>
</evidence>
<keyword evidence="15" id="KW-1185">Reference proteome</keyword>
<dbReference type="InterPro" id="IPR036603">
    <property type="entry name" value="RBP11-like"/>
</dbReference>
<gene>
    <name evidence="11" type="primary">rpoA</name>
    <name evidence="14" type="ORF">CJ209_00925</name>
    <name evidence="13" type="ORF">HMPREF3221_00387</name>
</gene>
<evidence type="ECO:0000256" key="1">
    <source>
        <dbReference type="ARBA" id="ARBA00007123"/>
    </source>
</evidence>
<dbReference type="SUPFAM" id="SSF55257">
    <property type="entry name" value="RBP11-like subunits of RNA polymerase"/>
    <property type="match status" value="1"/>
</dbReference>
<reference evidence="13" key="2">
    <citation type="submission" date="2016-01" db="EMBL/GenBank/DDBJ databases">
        <authorList>
            <person name="Oliw E.H."/>
        </authorList>
    </citation>
    <scope>NUCLEOTIDE SEQUENCE [LARGE SCALE GENOMIC DNA]</scope>
    <source>
        <strain evidence="13">MJR7757B</strain>
    </source>
</reference>
<evidence type="ECO:0000256" key="3">
    <source>
        <dbReference type="ARBA" id="ARBA00015972"/>
    </source>
</evidence>
<feature type="region of interest" description="Alpha N-terminal domain (alpha-NTD)" evidence="11">
    <location>
        <begin position="1"/>
        <end position="253"/>
    </location>
</feature>
<evidence type="ECO:0000256" key="8">
    <source>
        <dbReference type="ARBA" id="ARBA00032524"/>
    </source>
</evidence>
<accession>A0A133P8Z9</accession>
<dbReference type="NCBIfam" id="NF003519">
    <property type="entry name" value="PRK05182.2-5"/>
    <property type="match status" value="1"/>
</dbReference>
<evidence type="ECO:0000256" key="4">
    <source>
        <dbReference type="ARBA" id="ARBA00022478"/>
    </source>
</evidence>
<sequence length="342" mass="38424">MNFIQDNVILLIGVDIMLKIEKQAKAIKITEVKESNYKSQFIVEPLYRGYGNTLGNALRRVLLSSIPGAAIKGMRIEGVLSEFTVMDGVKEAVTEIILNVKEIVVKAESSGERRMTLSIKGPKVVKAADIVADIGLEIVNPEQIICTVTTDRTLDMEFIVDTGEGFVVSEEIDKKDWPVDYIAVDAIYTPIRKVSYEIQDTMFGRMTDFDKLTLNVETDGSIEIRDAISYAVELLKLHLDPFLEIGNKMENLRDDIEEMVDEPMDIQVIDDKSHDMKIEELDLTVRSFNCLKKAGIEEVSQLASLSLNELLKIKNLGKKSLDEILEKMKDLGYDLEKNGSPE</sequence>